<dbReference type="GO" id="GO:0046872">
    <property type="term" value="F:metal ion binding"/>
    <property type="evidence" value="ECO:0007669"/>
    <property type="project" value="UniProtKB-KW"/>
</dbReference>
<keyword evidence="3 12" id="KW-0812">Transmembrane</keyword>
<dbReference type="AlphaFoldDB" id="A0A8U0ICS7"/>
<evidence type="ECO:0000256" key="9">
    <source>
        <dbReference type="ARBA" id="ARBA00023136"/>
    </source>
</evidence>
<dbReference type="InterPro" id="IPR050083">
    <property type="entry name" value="HtpX_protease"/>
</dbReference>
<dbReference type="PANTHER" id="PTHR43221:SF2">
    <property type="entry name" value="PROTEASE HTPX HOMOLOG"/>
    <property type="match status" value="1"/>
</dbReference>
<keyword evidence="9 12" id="KW-0472">Membrane</keyword>
<keyword evidence="4" id="KW-0479">Metal-binding</keyword>
<keyword evidence="5 10" id="KW-0378">Hydrolase</keyword>
<dbReference type="Proteomes" id="UP000830434">
    <property type="component" value="Chromosome"/>
</dbReference>
<keyword evidence="8 10" id="KW-0482">Metalloprotease</keyword>
<keyword evidence="2 10" id="KW-0645">Protease</keyword>
<feature type="transmembrane region" description="Helical" evidence="12">
    <location>
        <begin position="230"/>
        <end position="250"/>
    </location>
</feature>
<dbReference type="Pfam" id="PF01435">
    <property type="entry name" value="Peptidase_M48"/>
    <property type="match status" value="1"/>
</dbReference>
<evidence type="ECO:0000256" key="7">
    <source>
        <dbReference type="ARBA" id="ARBA00022989"/>
    </source>
</evidence>
<feature type="domain" description="Peptidase M48" evidence="13">
    <location>
        <begin position="111"/>
        <end position="379"/>
    </location>
</feature>
<evidence type="ECO:0000256" key="10">
    <source>
        <dbReference type="RuleBase" id="RU003983"/>
    </source>
</evidence>
<proteinExistence type="inferred from homology"/>
<feature type="transmembrane region" description="Helical" evidence="12">
    <location>
        <begin position="12"/>
        <end position="35"/>
    </location>
</feature>
<dbReference type="InterPro" id="IPR001915">
    <property type="entry name" value="Peptidase_M48"/>
</dbReference>
<evidence type="ECO:0000256" key="6">
    <source>
        <dbReference type="ARBA" id="ARBA00022833"/>
    </source>
</evidence>
<name>A0A8U0ICS7_9EURY</name>
<dbReference type="EMBL" id="CP096658">
    <property type="protein sequence ID" value="UPV98846.1"/>
    <property type="molecule type" value="Genomic_DNA"/>
</dbReference>
<feature type="region of interest" description="Disordered" evidence="11">
    <location>
        <begin position="347"/>
        <end position="371"/>
    </location>
</feature>
<dbReference type="GeneID" id="72190170"/>
<evidence type="ECO:0000256" key="1">
    <source>
        <dbReference type="ARBA" id="ARBA00022475"/>
    </source>
</evidence>
<dbReference type="GO" id="GO:0004222">
    <property type="term" value="F:metalloendopeptidase activity"/>
    <property type="evidence" value="ECO:0007669"/>
    <property type="project" value="InterPro"/>
</dbReference>
<feature type="compositionally biased region" description="Low complexity" evidence="11">
    <location>
        <begin position="347"/>
        <end position="357"/>
    </location>
</feature>
<keyword evidence="1" id="KW-1003">Cell membrane</keyword>
<evidence type="ECO:0000256" key="8">
    <source>
        <dbReference type="ARBA" id="ARBA00023049"/>
    </source>
</evidence>
<dbReference type="RefSeq" id="WP_248653351.1">
    <property type="nucleotide sequence ID" value="NZ_CP096658.1"/>
</dbReference>
<reference evidence="14" key="1">
    <citation type="submission" date="2022-04" db="EMBL/GenBank/DDBJ databases">
        <title>Diverse halophilic archaea isolated from saline environments.</title>
        <authorList>
            <person name="Cui H.-L."/>
        </authorList>
    </citation>
    <scope>NUCLEOTIDE SEQUENCE</scope>
    <source>
        <strain evidence="14">XZYJT40</strain>
    </source>
</reference>
<dbReference type="PANTHER" id="PTHR43221">
    <property type="entry name" value="PROTEASE HTPX"/>
    <property type="match status" value="1"/>
</dbReference>
<gene>
    <name evidence="14" type="ORF">M0R88_09905</name>
</gene>
<dbReference type="KEGG" id="haxz:M0R88_09905"/>
<evidence type="ECO:0000256" key="2">
    <source>
        <dbReference type="ARBA" id="ARBA00022670"/>
    </source>
</evidence>
<dbReference type="Gene3D" id="3.30.2010.10">
    <property type="entry name" value="Metalloproteases ('zincins'), catalytic domain"/>
    <property type="match status" value="1"/>
</dbReference>
<evidence type="ECO:0000256" key="12">
    <source>
        <dbReference type="SAM" id="Phobius"/>
    </source>
</evidence>
<evidence type="ECO:0000313" key="15">
    <source>
        <dbReference type="Proteomes" id="UP000830434"/>
    </source>
</evidence>
<evidence type="ECO:0000259" key="13">
    <source>
        <dbReference type="Pfam" id="PF01435"/>
    </source>
</evidence>
<comment type="similarity">
    <text evidence="10">Belongs to the peptidase M48 family.</text>
</comment>
<organism evidence="14 15">
    <name type="scientific">Halorussus gelatinilyticus</name>
    <dbReference type="NCBI Taxonomy" id="2937524"/>
    <lineage>
        <taxon>Archaea</taxon>
        <taxon>Methanobacteriati</taxon>
        <taxon>Methanobacteriota</taxon>
        <taxon>Stenosarchaea group</taxon>
        <taxon>Halobacteria</taxon>
        <taxon>Halobacteriales</taxon>
        <taxon>Haladaptataceae</taxon>
        <taxon>Halorussus</taxon>
    </lineage>
</organism>
<evidence type="ECO:0000256" key="5">
    <source>
        <dbReference type="ARBA" id="ARBA00022801"/>
    </source>
</evidence>
<dbReference type="GO" id="GO:0006508">
    <property type="term" value="P:proteolysis"/>
    <property type="evidence" value="ECO:0007669"/>
    <property type="project" value="UniProtKB-KW"/>
</dbReference>
<dbReference type="EC" id="3.4.24.-" evidence="14"/>
<evidence type="ECO:0000256" key="4">
    <source>
        <dbReference type="ARBA" id="ARBA00022723"/>
    </source>
</evidence>
<protein>
    <submittedName>
        <fullName evidence="14">M48 family metalloprotease</fullName>
        <ecNumber evidence="14">3.4.24.-</ecNumber>
    </submittedName>
</protein>
<keyword evidence="7 12" id="KW-1133">Transmembrane helix</keyword>
<feature type="transmembrane region" description="Helical" evidence="12">
    <location>
        <begin position="73"/>
        <end position="92"/>
    </location>
</feature>
<keyword evidence="15" id="KW-1185">Reference proteome</keyword>
<evidence type="ECO:0000256" key="3">
    <source>
        <dbReference type="ARBA" id="ARBA00022692"/>
    </source>
</evidence>
<evidence type="ECO:0000256" key="11">
    <source>
        <dbReference type="SAM" id="MobiDB-lite"/>
    </source>
</evidence>
<evidence type="ECO:0000313" key="14">
    <source>
        <dbReference type="EMBL" id="UPV98846.1"/>
    </source>
</evidence>
<sequence>MQWETDWELRARMAAVLTLLGGLLVGFAAALHWVLTDALSAALTLILTDGEVRVGGETVARLPDGSVVVGDRLGLGLLVALFAVAVVSELVLSEKFTGEDAAVRADEDAPADLRRRLARLAQTADAPEPTLVVAETETPKAYTTGVLPGNATVVVSTGLLEAVSDDELDAVLAHELAHVKNRDASVMTAASLVEIVGQWLLTWFERDPENVETDRHGNPRESAERAPLGGFARIFHFFVVQPIAWAFWWVGRGLTRLLSQYREFAADRGAAAITGSPAAVASALATLDRAASEAPETDRRARATVQSAFYVVPVPDANPEFDPSEYTGFAVEDRERNALQKLDEAATDATAEAVETANSATDFPTHPATDERIARLRELERKREF</sequence>
<comment type="cofactor">
    <cofactor evidence="10">
        <name>Zn(2+)</name>
        <dbReference type="ChEBI" id="CHEBI:29105"/>
    </cofactor>
    <text evidence="10">Binds 1 zinc ion per subunit.</text>
</comment>
<accession>A0A8U0ICS7</accession>
<keyword evidence="6 10" id="KW-0862">Zinc</keyword>